<evidence type="ECO:0000313" key="1">
    <source>
        <dbReference type="EMBL" id="KAF5309138.1"/>
    </source>
</evidence>
<gene>
    <name evidence="1" type="ORF">D9619_012802</name>
</gene>
<sequence length="181" mass="20428">MTNAHPNKTLSKIFCDSSADLEFESSDEVVFKIHSKHLPSTSFGFVMGEGDRASESQPAQLSESAEILELLFQFVEPPSESRHFQYPSLTELDPAHFFTLAEAAEKYIVFACMGMCATRMRFDTAMMEAHALDVLNHSFKHGYNDLVLTSIWRTLQNCNFELVAEKLTTPGLLAKWVRSQL</sequence>
<reference evidence="1 2" key="1">
    <citation type="journal article" date="2020" name="ISME J.">
        <title>Uncovering the hidden diversity of litter-decomposition mechanisms in mushroom-forming fungi.</title>
        <authorList>
            <person name="Floudas D."/>
            <person name="Bentzer J."/>
            <person name="Ahren D."/>
            <person name="Johansson T."/>
            <person name="Persson P."/>
            <person name="Tunlid A."/>
        </authorList>
    </citation>
    <scope>NUCLEOTIDE SEQUENCE [LARGE SCALE GENOMIC DNA]</scope>
    <source>
        <strain evidence="1 2">CBS 101986</strain>
    </source>
</reference>
<accession>A0A8H5AQC7</accession>
<dbReference type="EMBL" id="JAACJJ010000060">
    <property type="protein sequence ID" value="KAF5309138.1"/>
    <property type="molecule type" value="Genomic_DNA"/>
</dbReference>
<comment type="caution">
    <text evidence="1">The sequence shown here is derived from an EMBL/GenBank/DDBJ whole genome shotgun (WGS) entry which is preliminary data.</text>
</comment>
<dbReference type="AlphaFoldDB" id="A0A8H5AQC7"/>
<keyword evidence="2" id="KW-1185">Reference proteome</keyword>
<organism evidence="1 2">
    <name type="scientific">Psilocybe cf. subviscida</name>
    <dbReference type="NCBI Taxonomy" id="2480587"/>
    <lineage>
        <taxon>Eukaryota</taxon>
        <taxon>Fungi</taxon>
        <taxon>Dikarya</taxon>
        <taxon>Basidiomycota</taxon>
        <taxon>Agaricomycotina</taxon>
        <taxon>Agaricomycetes</taxon>
        <taxon>Agaricomycetidae</taxon>
        <taxon>Agaricales</taxon>
        <taxon>Agaricineae</taxon>
        <taxon>Strophariaceae</taxon>
        <taxon>Psilocybe</taxon>
    </lineage>
</organism>
<evidence type="ECO:0000313" key="2">
    <source>
        <dbReference type="Proteomes" id="UP000567179"/>
    </source>
</evidence>
<dbReference type="Proteomes" id="UP000567179">
    <property type="component" value="Unassembled WGS sequence"/>
</dbReference>
<name>A0A8H5AQC7_9AGAR</name>
<protein>
    <recommendedName>
        <fullName evidence="3">BTB domain-containing protein</fullName>
    </recommendedName>
</protein>
<proteinExistence type="predicted"/>
<dbReference type="OrthoDB" id="3184970at2759"/>
<evidence type="ECO:0008006" key="3">
    <source>
        <dbReference type="Google" id="ProtNLM"/>
    </source>
</evidence>